<reference evidence="1" key="1">
    <citation type="journal article" date="2021" name="PeerJ">
        <title>Extensive microbial diversity within the chicken gut microbiome revealed by metagenomics and culture.</title>
        <authorList>
            <person name="Gilroy R."/>
            <person name="Ravi A."/>
            <person name="Getino M."/>
            <person name="Pursley I."/>
            <person name="Horton D.L."/>
            <person name="Alikhan N.F."/>
            <person name="Baker D."/>
            <person name="Gharbi K."/>
            <person name="Hall N."/>
            <person name="Watson M."/>
            <person name="Adriaenssens E.M."/>
            <person name="Foster-Nyarko E."/>
            <person name="Jarju S."/>
            <person name="Secka A."/>
            <person name="Antonio M."/>
            <person name="Oren A."/>
            <person name="Chaudhuri R.R."/>
            <person name="La Ragione R."/>
            <person name="Hildebrand F."/>
            <person name="Pallen M.J."/>
        </authorList>
    </citation>
    <scope>NUCLEOTIDE SEQUENCE</scope>
    <source>
        <strain evidence="1">ChiHjej13B12-14962</strain>
    </source>
</reference>
<evidence type="ECO:0000313" key="1">
    <source>
        <dbReference type="EMBL" id="HJF13850.1"/>
    </source>
</evidence>
<sequence length="40" mass="4452">ADVCAYAVNLPHHINLDEIVMRPVKQAAQHKLIRDAQDSA</sequence>
<accession>A0A921K6P2</accession>
<comment type="caution">
    <text evidence="1">The sequence shown here is derived from an EMBL/GenBank/DDBJ whole genome shotgun (WGS) entry which is preliminary data.</text>
</comment>
<feature type="non-terminal residue" evidence="1">
    <location>
        <position position="1"/>
    </location>
</feature>
<dbReference type="EMBL" id="DYXC01000043">
    <property type="protein sequence ID" value="HJF13850.1"/>
    <property type="molecule type" value="Genomic_DNA"/>
</dbReference>
<dbReference type="AlphaFoldDB" id="A0A921K6P2"/>
<gene>
    <name evidence="1" type="ORF">K8V32_03470</name>
</gene>
<evidence type="ECO:0000313" key="2">
    <source>
        <dbReference type="Proteomes" id="UP000703315"/>
    </source>
</evidence>
<dbReference type="Proteomes" id="UP000703315">
    <property type="component" value="Unassembled WGS sequence"/>
</dbReference>
<protein>
    <submittedName>
        <fullName evidence="1">Oxidoreductase</fullName>
    </submittedName>
</protein>
<reference evidence="1" key="2">
    <citation type="submission" date="2021-09" db="EMBL/GenBank/DDBJ databases">
        <authorList>
            <person name="Gilroy R."/>
        </authorList>
    </citation>
    <scope>NUCLEOTIDE SEQUENCE</scope>
    <source>
        <strain evidence="1">ChiHjej13B12-14962</strain>
    </source>
</reference>
<name>A0A921K6P2_9MICC</name>
<proteinExistence type="predicted"/>
<organism evidence="1 2">
    <name type="scientific">Enteractinococcus helveticum</name>
    <dbReference type="NCBI Taxonomy" id="1837282"/>
    <lineage>
        <taxon>Bacteria</taxon>
        <taxon>Bacillati</taxon>
        <taxon>Actinomycetota</taxon>
        <taxon>Actinomycetes</taxon>
        <taxon>Micrococcales</taxon>
        <taxon>Micrococcaceae</taxon>
    </lineage>
</organism>